<dbReference type="AlphaFoldDB" id="A0A0E9RMM5"/>
<dbReference type="EMBL" id="GBXM01078872">
    <property type="protein sequence ID" value="JAH29705.1"/>
    <property type="molecule type" value="Transcribed_RNA"/>
</dbReference>
<sequence length="22" mass="2547">MAFKNLQTLLCSSSMNTIREMK</sequence>
<reference evidence="1" key="1">
    <citation type="submission" date="2014-11" db="EMBL/GenBank/DDBJ databases">
        <authorList>
            <person name="Amaro Gonzalez C."/>
        </authorList>
    </citation>
    <scope>NUCLEOTIDE SEQUENCE</scope>
</reference>
<name>A0A0E9RMM5_ANGAN</name>
<accession>A0A0E9RMM5</accession>
<evidence type="ECO:0000313" key="1">
    <source>
        <dbReference type="EMBL" id="JAH29705.1"/>
    </source>
</evidence>
<protein>
    <submittedName>
        <fullName evidence="1">Uncharacterized protein</fullName>
    </submittedName>
</protein>
<reference evidence="1" key="2">
    <citation type="journal article" date="2015" name="Fish Shellfish Immunol.">
        <title>Early steps in the European eel (Anguilla anguilla)-Vibrio vulnificus interaction in the gills: Role of the RtxA13 toxin.</title>
        <authorList>
            <person name="Callol A."/>
            <person name="Pajuelo D."/>
            <person name="Ebbesson L."/>
            <person name="Teles M."/>
            <person name="MacKenzie S."/>
            <person name="Amaro C."/>
        </authorList>
    </citation>
    <scope>NUCLEOTIDE SEQUENCE</scope>
</reference>
<organism evidence="1">
    <name type="scientific">Anguilla anguilla</name>
    <name type="common">European freshwater eel</name>
    <name type="synonym">Muraena anguilla</name>
    <dbReference type="NCBI Taxonomy" id="7936"/>
    <lineage>
        <taxon>Eukaryota</taxon>
        <taxon>Metazoa</taxon>
        <taxon>Chordata</taxon>
        <taxon>Craniata</taxon>
        <taxon>Vertebrata</taxon>
        <taxon>Euteleostomi</taxon>
        <taxon>Actinopterygii</taxon>
        <taxon>Neopterygii</taxon>
        <taxon>Teleostei</taxon>
        <taxon>Anguilliformes</taxon>
        <taxon>Anguillidae</taxon>
        <taxon>Anguilla</taxon>
    </lineage>
</organism>
<proteinExistence type="predicted"/>